<sequence>MARKRNTGRKRSAKSRPRDVHRQHWSANDRLQLLAYLEWCVDHGRNFKSTAVAHLKRVTGKQFSERGIREKLKREWLDYGECDIFEELFSKGLDGGLQPLEDDDQVIVQQIFDGLEAVFAGRQTRSASAALAIRSRTLSATRSTRATSSPKRTNPAPKSQTKVSKKPPRKTNPKKNSVAQSNSARQNTNRNLSADELTADHDTPAVKSEDESELSAPPSPGSSDVALERLTAILDSQDEDMIDTPEPQPVPPLEASFQDLKEEIFNLKSHNLRLEGHNLKLEGHNFTLTNRLAEAHDELEAYHDRHSGPSIAESELKDQILVLKTRLEAQVLQKREFEGLTIDRLGFQKTSFKEGLKQLFSTIDHTSWMICDFMTIDDSLPQQRSDFDQLGQSWVAYFYDSDLGALLDHSDKAEVSKKKLLATLLTAGVFELVLKPVFPSILTLESPLLDEYRKHILTQDGWQGLQRIDLVAIKSLMSDHHLKKTFISEKASWLSSLILHTLRFFFPNGRSNIGQDLGHNEEETLVIRDLVETLSQALRLKIDLTLSAKQYKFLFFKPGSRFDTKSMQADDSVQKGLGVNGKAIKLCIFPALYQVPAKLQEERSKDTTFRLTRHYNEKMMEATMDDIKSLVLVGKAVVLL</sequence>
<dbReference type="OrthoDB" id="303107at2759"/>
<reference evidence="2" key="1">
    <citation type="journal article" date="2021" name="Nat. Commun.">
        <title>Genetic determinants of endophytism in the Arabidopsis root mycobiome.</title>
        <authorList>
            <person name="Mesny F."/>
            <person name="Miyauchi S."/>
            <person name="Thiergart T."/>
            <person name="Pickel B."/>
            <person name="Atanasova L."/>
            <person name="Karlsson M."/>
            <person name="Huettel B."/>
            <person name="Barry K.W."/>
            <person name="Haridas S."/>
            <person name="Chen C."/>
            <person name="Bauer D."/>
            <person name="Andreopoulos W."/>
            <person name="Pangilinan J."/>
            <person name="LaButti K."/>
            <person name="Riley R."/>
            <person name="Lipzen A."/>
            <person name="Clum A."/>
            <person name="Drula E."/>
            <person name="Henrissat B."/>
            <person name="Kohler A."/>
            <person name="Grigoriev I.V."/>
            <person name="Martin F.M."/>
            <person name="Hacquard S."/>
        </authorList>
    </citation>
    <scope>NUCLEOTIDE SEQUENCE</scope>
    <source>
        <strain evidence="2">MPI-SDFR-AT-0068</strain>
    </source>
</reference>
<feature type="compositionally biased region" description="Polar residues" evidence="1">
    <location>
        <begin position="177"/>
        <end position="192"/>
    </location>
</feature>
<protein>
    <submittedName>
        <fullName evidence="2">Uncharacterized protein</fullName>
    </submittedName>
</protein>
<feature type="compositionally biased region" description="Low complexity" evidence="1">
    <location>
        <begin position="138"/>
        <end position="153"/>
    </location>
</feature>
<feature type="compositionally biased region" description="Basic and acidic residues" evidence="1">
    <location>
        <begin position="198"/>
        <end position="209"/>
    </location>
</feature>
<feature type="region of interest" description="Disordered" evidence="1">
    <location>
        <begin position="1"/>
        <end position="22"/>
    </location>
</feature>
<feature type="region of interest" description="Disordered" evidence="1">
    <location>
        <begin position="138"/>
        <end position="225"/>
    </location>
</feature>
<evidence type="ECO:0000256" key="1">
    <source>
        <dbReference type="SAM" id="MobiDB-lite"/>
    </source>
</evidence>
<gene>
    <name evidence="2" type="ORF">BKA59DRAFT_441989</name>
</gene>
<name>A0A8K0WA93_9HYPO</name>
<accession>A0A8K0WA93</accession>
<comment type="caution">
    <text evidence="2">The sequence shown here is derived from an EMBL/GenBank/DDBJ whole genome shotgun (WGS) entry which is preliminary data.</text>
</comment>
<dbReference type="Proteomes" id="UP000813427">
    <property type="component" value="Unassembled WGS sequence"/>
</dbReference>
<evidence type="ECO:0000313" key="3">
    <source>
        <dbReference type="Proteomes" id="UP000813427"/>
    </source>
</evidence>
<proteinExistence type="predicted"/>
<keyword evidence="3" id="KW-1185">Reference proteome</keyword>
<feature type="compositionally biased region" description="Basic residues" evidence="1">
    <location>
        <begin position="163"/>
        <end position="173"/>
    </location>
</feature>
<dbReference type="AlphaFoldDB" id="A0A8K0WA93"/>
<feature type="compositionally biased region" description="Basic residues" evidence="1">
    <location>
        <begin position="1"/>
        <end position="15"/>
    </location>
</feature>
<dbReference type="EMBL" id="JAGPXF010000005">
    <property type="protein sequence ID" value="KAH7242698.1"/>
    <property type="molecule type" value="Genomic_DNA"/>
</dbReference>
<organism evidence="2 3">
    <name type="scientific">Fusarium tricinctum</name>
    <dbReference type="NCBI Taxonomy" id="61284"/>
    <lineage>
        <taxon>Eukaryota</taxon>
        <taxon>Fungi</taxon>
        <taxon>Dikarya</taxon>
        <taxon>Ascomycota</taxon>
        <taxon>Pezizomycotina</taxon>
        <taxon>Sordariomycetes</taxon>
        <taxon>Hypocreomycetidae</taxon>
        <taxon>Hypocreales</taxon>
        <taxon>Nectriaceae</taxon>
        <taxon>Fusarium</taxon>
        <taxon>Fusarium tricinctum species complex</taxon>
    </lineage>
</organism>
<evidence type="ECO:0000313" key="2">
    <source>
        <dbReference type="EMBL" id="KAH7242698.1"/>
    </source>
</evidence>